<reference evidence="1 2" key="1">
    <citation type="journal article" date="2009" name="Mikrobiologiia">
        <title>[Phenanthren biodegradation and interaction of Pseudomonas putida BS3701 and Burkholderia sp.BS3702 in plant rhizosphere].</title>
        <authorList>
            <person name="Ovchinnikova A.A."/>
            <person name="Vetrova A.A."/>
            <person name="Filonov A.E."/>
            <person name="Boronin A.M."/>
        </authorList>
    </citation>
    <scope>NUCLEOTIDE SEQUENCE [LARGE SCALE GENOMIC DNA]</scope>
    <source>
        <strain evidence="1 2">BS3701</strain>
    </source>
</reference>
<sequence length="254" mass="28284">MSDDRKSLIDLGQLPTRNLAECLAVDQAALVNALTGQLPAALVEHLAASADQAQALGLSKKVADIGLALGKWLEQAAESLRQHVFEQCCTHPSDTVRSWAAFAQAYLSRSQPAEDALLAQFRFARDEHFGVREWAWIALRPRLAQHLEAALALLGRHTGDADPLVRRFCIEILRPRGVWCEHIATLKQQPEVAEPLLVPLLAEAEKYAQDSVANWLNDASKTRPDWVLQLFQRHPPACKASQRIQTRATRSLRQ</sequence>
<dbReference type="AlphaFoldDB" id="A0A1Y5L3J8"/>
<evidence type="ECO:0000313" key="1">
    <source>
        <dbReference type="EMBL" id="QLJ16535.1"/>
    </source>
</evidence>
<dbReference type="RefSeq" id="WP_003247675.1">
    <property type="nucleotide sequence ID" value="NZ_CAKNBT010000005.1"/>
</dbReference>
<dbReference type="Gene3D" id="1.25.40.290">
    <property type="entry name" value="ARM repeat domains"/>
    <property type="match status" value="1"/>
</dbReference>
<dbReference type="SUPFAM" id="SSF48371">
    <property type="entry name" value="ARM repeat"/>
    <property type="match status" value="1"/>
</dbReference>
<accession>A0A1Y5L3J8</accession>
<name>A0A1Y5L3J8_PSEPU</name>
<evidence type="ECO:0008006" key="3">
    <source>
        <dbReference type="Google" id="ProtNLM"/>
    </source>
</evidence>
<gene>
    <name evidence="1" type="ORF">H0H12_11690</name>
</gene>
<proteinExistence type="predicted"/>
<evidence type="ECO:0000313" key="2">
    <source>
        <dbReference type="Proteomes" id="UP000510934"/>
    </source>
</evidence>
<dbReference type="InterPro" id="IPR016024">
    <property type="entry name" value="ARM-type_fold"/>
</dbReference>
<organism evidence="1 2">
    <name type="scientific">Pseudomonas putida</name>
    <name type="common">Arthrobacter siderocapsulatus</name>
    <dbReference type="NCBI Taxonomy" id="303"/>
    <lineage>
        <taxon>Bacteria</taxon>
        <taxon>Pseudomonadati</taxon>
        <taxon>Pseudomonadota</taxon>
        <taxon>Gammaproteobacteria</taxon>
        <taxon>Pseudomonadales</taxon>
        <taxon>Pseudomonadaceae</taxon>
        <taxon>Pseudomonas</taxon>
    </lineage>
</organism>
<dbReference type="EMBL" id="CP059052">
    <property type="protein sequence ID" value="QLJ16535.1"/>
    <property type="molecule type" value="Genomic_DNA"/>
</dbReference>
<protein>
    <recommendedName>
        <fullName evidence="3">DNA alkylation repair protein</fullName>
    </recommendedName>
</protein>
<dbReference type="Proteomes" id="UP000510934">
    <property type="component" value="Chromosome"/>
</dbReference>